<accession>A0A6A5ZTR5</accession>
<dbReference type="AlphaFoldDB" id="A0A6A5ZTR5"/>
<organism evidence="2 3">
    <name type="scientific">Lophiotrema nucula</name>
    <dbReference type="NCBI Taxonomy" id="690887"/>
    <lineage>
        <taxon>Eukaryota</taxon>
        <taxon>Fungi</taxon>
        <taxon>Dikarya</taxon>
        <taxon>Ascomycota</taxon>
        <taxon>Pezizomycotina</taxon>
        <taxon>Dothideomycetes</taxon>
        <taxon>Pleosporomycetidae</taxon>
        <taxon>Pleosporales</taxon>
        <taxon>Lophiotremataceae</taxon>
        <taxon>Lophiotrema</taxon>
    </lineage>
</organism>
<gene>
    <name evidence="2" type="ORF">BDV96DRAFT_639648</name>
</gene>
<reference evidence="2" key="1">
    <citation type="journal article" date="2020" name="Stud. Mycol.">
        <title>101 Dothideomycetes genomes: a test case for predicting lifestyles and emergence of pathogens.</title>
        <authorList>
            <person name="Haridas S."/>
            <person name="Albert R."/>
            <person name="Binder M."/>
            <person name="Bloem J."/>
            <person name="Labutti K."/>
            <person name="Salamov A."/>
            <person name="Andreopoulos B."/>
            <person name="Baker S."/>
            <person name="Barry K."/>
            <person name="Bills G."/>
            <person name="Bluhm B."/>
            <person name="Cannon C."/>
            <person name="Castanera R."/>
            <person name="Culley D."/>
            <person name="Daum C."/>
            <person name="Ezra D."/>
            <person name="Gonzalez J."/>
            <person name="Henrissat B."/>
            <person name="Kuo A."/>
            <person name="Liang C."/>
            <person name="Lipzen A."/>
            <person name="Lutzoni F."/>
            <person name="Magnuson J."/>
            <person name="Mondo S."/>
            <person name="Nolan M."/>
            <person name="Ohm R."/>
            <person name="Pangilinan J."/>
            <person name="Park H.-J."/>
            <person name="Ramirez L."/>
            <person name="Alfaro M."/>
            <person name="Sun H."/>
            <person name="Tritt A."/>
            <person name="Yoshinaga Y."/>
            <person name="Zwiers L.-H."/>
            <person name="Turgeon B."/>
            <person name="Goodwin S."/>
            <person name="Spatafora J."/>
            <person name="Crous P."/>
            <person name="Grigoriev I."/>
        </authorList>
    </citation>
    <scope>NUCLEOTIDE SEQUENCE</scope>
    <source>
        <strain evidence="2">CBS 627.86</strain>
    </source>
</reference>
<proteinExistence type="predicted"/>
<dbReference type="EMBL" id="ML977310">
    <property type="protein sequence ID" value="KAF2123102.1"/>
    <property type="molecule type" value="Genomic_DNA"/>
</dbReference>
<evidence type="ECO:0000256" key="1">
    <source>
        <dbReference type="SAM" id="MobiDB-lite"/>
    </source>
</evidence>
<dbReference type="Proteomes" id="UP000799770">
    <property type="component" value="Unassembled WGS sequence"/>
</dbReference>
<feature type="compositionally biased region" description="Polar residues" evidence="1">
    <location>
        <begin position="188"/>
        <end position="199"/>
    </location>
</feature>
<protein>
    <submittedName>
        <fullName evidence="2">Uncharacterized protein</fullName>
    </submittedName>
</protein>
<feature type="compositionally biased region" description="Low complexity" evidence="1">
    <location>
        <begin position="162"/>
        <end position="177"/>
    </location>
</feature>
<evidence type="ECO:0000313" key="2">
    <source>
        <dbReference type="EMBL" id="KAF2123102.1"/>
    </source>
</evidence>
<sequence>MTLGSTLAPKGALLLTPYQLFHDYPTHPLRTLLFLINNKFGTRSSSTMGIKTFLRKLIKHTTPSSRKGASTLPANLSSPVTCSISVDAEETPSYSVSATYSTEDISKQSSTIPNDLESLDDALSTLAFVKKLPLQELSRIGCELDFSNLIPKHVEREDSSPTTKSSYLSLRSTTSSPLPEPPCAGASYSPSPASVSRYQHSSSTFSSTSIIECTPPTSPLLGNSFPGWKQIREVDISSVISYDVELTPLLHPTMTVPSACSITSSAYTLVDSPQDEGQHDTELETPAPTEPASSPNTRDEFIKNVRLPYLYNIALSAMTNNDPEAQTLLSELSSEIDCPSPEYGHAHCSCKLRTLASHKFYTRGITELEKRIIKRGSHLMHLQSLAQDGKIEENDVEIVKRQYFPSPNPDPESSTQSALKDSTFRSHLAKLVYYSHISHALRNRLINLQPVFDEPVTPDIEGVHLCPRVEYLGAGPAPVRDVDIAYAGEEESWEPMGEDEFWMLEEYESSEEGMGKEREGCRRKKEEVGVREERLRSFESDPEIF</sequence>
<feature type="region of interest" description="Disordered" evidence="1">
    <location>
        <begin position="271"/>
        <end position="298"/>
    </location>
</feature>
<feature type="region of interest" description="Disordered" evidence="1">
    <location>
        <begin position="155"/>
        <end position="199"/>
    </location>
</feature>
<name>A0A6A5ZTR5_9PLEO</name>
<keyword evidence="3" id="KW-1185">Reference proteome</keyword>
<evidence type="ECO:0000313" key="3">
    <source>
        <dbReference type="Proteomes" id="UP000799770"/>
    </source>
</evidence>